<feature type="compositionally biased region" description="Basic and acidic residues" evidence="1">
    <location>
        <begin position="525"/>
        <end position="539"/>
    </location>
</feature>
<reference evidence="2 3" key="1">
    <citation type="submission" date="2020-04" db="EMBL/GenBank/DDBJ databases">
        <title>Perkinsus olseni comparative genomics.</title>
        <authorList>
            <person name="Bogema D.R."/>
        </authorList>
    </citation>
    <scope>NUCLEOTIDE SEQUENCE [LARGE SCALE GENOMIC DNA]</scope>
    <source>
        <strain evidence="2">00978-12</strain>
    </source>
</reference>
<accession>A0A7J6NRV2</accession>
<feature type="compositionally biased region" description="Basic and acidic residues" evidence="1">
    <location>
        <begin position="310"/>
        <end position="325"/>
    </location>
</feature>
<feature type="compositionally biased region" description="Basic and acidic residues" evidence="1">
    <location>
        <begin position="507"/>
        <end position="517"/>
    </location>
</feature>
<feature type="compositionally biased region" description="Polar residues" evidence="1">
    <location>
        <begin position="573"/>
        <end position="586"/>
    </location>
</feature>
<evidence type="ECO:0000313" key="3">
    <source>
        <dbReference type="Proteomes" id="UP000541610"/>
    </source>
</evidence>
<feature type="compositionally biased region" description="Polar residues" evidence="1">
    <location>
        <begin position="801"/>
        <end position="831"/>
    </location>
</feature>
<evidence type="ECO:0000256" key="1">
    <source>
        <dbReference type="SAM" id="MobiDB-lite"/>
    </source>
</evidence>
<feature type="compositionally biased region" description="Low complexity" evidence="1">
    <location>
        <begin position="407"/>
        <end position="418"/>
    </location>
</feature>
<proteinExistence type="predicted"/>
<dbReference type="Proteomes" id="UP000541610">
    <property type="component" value="Unassembled WGS sequence"/>
</dbReference>
<gene>
    <name evidence="2" type="ORF">FOZ60_005007</name>
</gene>
<dbReference type="EMBL" id="JABANP010000214">
    <property type="protein sequence ID" value="KAF4686629.1"/>
    <property type="molecule type" value="Genomic_DNA"/>
</dbReference>
<dbReference type="AlphaFoldDB" id="A0A7J6NRV2"/>
<evidence type="ECO:0000313" key="2">
    <source>
        <dbReference type="EMBL" id="KAF4686629.1"/>
    </source>
</evidence>
<dbReference type="PANTHER" id="PTHR37935">
    <property type="entry name" value="CHROMOSOME UNDETERMINED SCAFFOLD_14, WHOLE GENOME SHOTGUN SEQUENCE"/>
    <property type="match status" value="1"/>
</dbReference>
<dbReference type="OrthoDB" id="448643at2759"/>
<dbReference type="PANTHER" id="PTHR37935:SF1">
    <property type="entry name" value="CHROMOSOME UNDETERMINED SCAFFOLD_14, WHOLE GENOME SHOTGUN SEQUENCE"/>
    <property type="match status" value="1"/>
</dbReference>
<organism evidence="2 3">
    <name type="scientific">Perkinsus olseni</name>
    <name type="common">Perkinsus atlanticus</name>
    <dbReference type="NCBI Taxonomy" id="32597"/>
    <lineage>
        <taxon>Eukaryota</taxon>
        <taxon>Sar</taxon>
        <taxon>Alveolata</taxon>
        <taxon>Perkinsozoa</taxon>
        <taxon>Perkinsea</taxon>
        <taxon>Perkinsida</taxon>
        <taxon>Perkinsidae</taxon>
        <taxon>Perkinsus</taxon>
    </lineage>
</organism>
<sequence length="918" mass="95987">MLRRAAPVLRRHVVHVRPAVAPLAARPALPHRRFYRKPGGAVPRGAEPAAAVHSFYGEAVATKVDQLVKMAGVRSRRLQLAAGLVGFSLFALWMNKDKITSTVGTQGASVVRETISNKDLQDAAEATVRKMLEQILADESLRGVAGGWVLQLLNGMQNEIGDLMAKVIRLDAVQQAAKDLVASLCKDPYIIQQVSSLVVSTIYMPVVQDAAAKWTGELVMRPDVQEKLSQTTSDTVRSKVVLDTVQEVAIRVAQGVINDPATSEMLKERLTEVAADQELQAALSDSAWRVVSRSLNPFAKHPEITNGDNNGREESAVTVESKEEGPAPDAAAEVEGGQGEEEKEPEGEPSTPQGQGVPPDTPEPHAGEAPALEAAATDVPVETGETEEAVHADLSVDASEQETGKEPSSSAGGSLPSPTAEVVDVVDTIPADGAAEPPMGVAEEKPNDSDVESGPELPAEAAPKASVAFRETLVATGQRVREGYRKYRERARQAKDSLMARWRLRRAAVEDDSERRLFSGALRRLSGEEGKDEAGRGDGDSLGLARPADEEPDDADGRDGPIAVAGGVESPALGSTSGEDTASASTDVIADELPVDHEGEEAVDGPPVLTEEDASVVVDGMEDEARQTPPKDVVEEEAANAHVDVQAPPPTPAAAAPEAQFVAVGGVAEEHEEPAVPSDGVSGMSETVERKVAVPLDEGSSELDADATGTPVDVRDARATAGVAPSESLSRAEDVVEQTPADEPEGTDSIEDETNAVKEGAVPEPDKRSKDYASSASTVDGQVSAFEASDGGASLPETDANHNSSEVVSAATDGSCSDDTATDLSAESASDATPRASAEVAGECPAVREPHSSPSILPLLVTYRPLFLPTVLSYSTTPFAVPTMIESSTISEPSPGPAAASSAEHFSAASRDDSTFDC</sequence>
<feature type="compositionally biased region" description="Low complexity" evidence="1">
    <location>
        <begin position="367"/>
        <end position="376"/>
    </location>
</feature>
<feature type="region of interest" description="Disordered" evidence="1">
    <location>
        <begin position="505"/>
        <end position="609"/>
    </location>
</feature>
<feature type="compositionally biased region" description="Polar residues" evidence="1">
    <location>
        <begin position="772"/>
        <end position="781"/>
    </location>
</feature>
<feature type="compositionally biased region" description="Acidic residues" evidence="1">
    <location>
        <begin position="740"/>
        <end position="754"/>
    </location>
</feature>
<feature type="compositionally biased region" description="Low complexity" evidence="1">
    <location>
        <begin position="891"/>
        <end position="909"/>
    </location>
</feature>
<feature type="region of interest" description="Disordered" evidence="1">
    <location>
        <begin position="621"/>
        <end position="640"/>
    </location>
</feature>
<feature type="compositionally biased region" description="Acidic residues" evidence="1">
    <location>
        <begin position="338"/>
        <end position="347"/>
    </location>
</feature>
<name>A0A7J6NRV2_PEROL</name>
<comment type="caution">
    <text evidence="2">The sequence shown here is derived from an EMBL/GenBank/DDBJ whole genome shotgun (WGS) entry which is preliminary data.</text>
</comment>
<feature type="region of interest" description="Disordered" evidence="1">
    <location>
        <begin position="887"/>
        <end position="918"/>
    </location>
</feature>
<feature type="region of interest" description="Disordered" evidence="1">
    <location>
        <begin position="299"/>
        <end position="467"/>
    </location>
</feature>
<protein>
    <submittedName>
        <fullName evidence="2">Uncharacterized protein</fullName>
    </submittedName>
</protein>
<feature type="region of interest" description="Disordered" evidence="1">
    <location>
        <begin position="670"/>
        <end position="851"/>
    </location>
</feature>